<evidence type="ECO:0008006" key="4">
    <source>
        <dbReference type="Google" id="ProtNLM"/>
    </source>
</evidence>
<protein>
    <recommendedName>
        <fullName evidence="4">Restriction system protein Mrr-like N-terminal domain-containing protein</fullName>
    </recommendedName>
</protein>
<evidence type="ECO:0000313" key="2">
    <source>
        <dbReference type="EMBL" id="XCI82007.1"/>
    </source>
</evidence>
<gene>
    <name evidence="1" type="ORF">L3V74_13010</name>
    <name evidence="2" type="ORF">Q7W82_07605</name>
</gene>
<sequence length="81" mass="9474">MAKREDLQDWVVAALKAHAGSASIVQVAQHIWTHHEKELHASGELFFTWQYDMRWACTRLRERKIVQSAEVSKRGEWRLAS</sequence>
<reference evidence="2" key="3">
    <citation type="submission" date="2023-08" db="EMBL/GenBank/DDBJ databases">
        <title>Complete genome sequence of Xanthomonas indica.</title>
        <authorList>
            <person name="Patil P.B."/>
            <person name="Rana R."/>
        </authorList>
    </citation>
    <scope>NUCLEOTIDE SEQUENCE</scope>
    <source>
        <strain evidence="2">PPL560</strain>
    </source>
</reference>
<dbReference type="Proteomes" id="UP001430647">
    <property type="component" value="Unassembled WGS sequence"/>
</dbReference>
<name>A0AAU8I9Q6_9XANT</name>
<reference evidence="1" key="2">
    <citation type="submission" date="2022-01" db="EMBL/GenBank/DDBJ databases">
        <authorList>
            <person name="Rana R."/>
            <person name="Patil P.B."/>
        </authorList>
    </citation>
    <scope>NUCLEOTIDE SEQUENCE</scope>
    <source>
        <strain evidence="1">PPL560</strain>
    </source>
</reference>
<keyword evidence="3" id="KW-1185">Reference proteome</keyword>
<dbReference type="RefSeq" id="WP_242160330.1">
    <property type="nucleotide sequence ID" value="NZ_CP131914.1"/>
</dbReference>
<dbReference type="AlphaFoldDB" id="A0AAU8I9Q6"/>
<reference evidence="1 3" key="1">
    <citation type="journal article" date="2022" name="Curr. Microbiol.">
        <title>Xanthomonas indica sp. nov., a Novel Member of Non-Pathogenic Xanthomonas Community from Healthy Rice Seeds.</title>
        <authorList>
            <person name="Rana R."/>
            <person name="Madhavan V.N."/>
            <person name="Saroha T."/>
            <person name="Bansal K."/>
            <person name="Kaur A."/>
            <person name="Sonti R.V."/>
            <person name="Patel H.K."/>
            <person name="Patil P.B."/>
        </authorList>
    </citation>
    <scope>NUCLEOTIDE SEQUENCE [LARGE SCALE GENOMIC DNA]</scope>
    <source>
        <strain evidence="1 3">PPL560</strain>
    </source>
</reference>
<proteinExistence type="predicted"/>
<evidence type="ECO:0000313" key="1">
    <source>
        <dbReference type="EMBL" id="MCI2262462.1"/>
    </source>
</evidence>
<evidence type="ECO:0000313" key="3">
    <source>
        <dbReference type="Proteomes" id="UP001430647"/>
    </source>
</evidence>
<dbReference type="EMBL" id="JAKJPQ010000010">
    <property type="protein sequence ID" value="MCI2262462.1"/>
    <property type="molecule type" value="Genomic_DNA"/>
</dbReference>
<dbReference type="EMBL" id="CP131914">
    <property type="protein sequence ID" value="XCI82007.1"/>
    <property type="molecule type" value="Genomic_DNA"/>
</dbReference>
<accession>A0AAU8I9Q6</accession>
<dbReference type="KEGG" id="xin:Q7W82_07605"/>
<organism evidence="2">
    <name type="scientific">Xanthomonas indica</name>
    <dbReference type="NCBI Taxonomy" id="2912242"/>
    <lineage>
        <taxon>Bacteria</taxon>
        <taxon>Pseudomonadati</taxon>
        <taxon>Pseudomonadota</taxon>
        <taxon>Gammaproteobacteria</taxon>
        <taxon>Lysobacterales</taxon>
        <taxon>Lysobacteraceae</taxon>
        <taxon>Xanthomonas</taxon>
    </lineage>
</organism>